<feature type="signal peptide" evidence="1">
    <location>
        <begin position="1"/>
        <end position="20"/>
    </location>
</feature>
<organism evidence="3 4">
    <name type="scientific">Pseudarcicella hirudinis</name>
    <dbReference type="NCBI Taxonomy" id="1079859"/>
    <lineage>
        <taxon>Bacteria</taxon>
        <taxon>Pseudomonadati</taxon>
        <taxon>Bacteroidota</taxon>
        <taxon>Cytophagia</taxon>
        <taxon>Cytophagales</taxon>
        <taxon>Flectobacillaceae</taxon>
        <taxon>Pseudarcicella</taxon>
    </lineage>
</organism>
<dbReference type="STRING" id="1079859.SAMN04515674_104231"/>
<dbReference type="InterPro" id="IPR058522">
    <property type="entry name" value="DUF8209"/>
</dbReference>
<gene>
    <name evidence="3" type="ORF">SAMN04515674_104231</name>
</gene>
<dbReference type="InterPro" id="IPR022385">
    <property type="entry name" value="Rhs_assc_core"/>
</dbReference>
<dbReference type="InterPro" id="IPR045619">
    <property type="entry name" value="DUF6443"/>
</dbReference>
<keyword evidence="1" id="KW-0732">Signal</keyword>
<dbReference type="Proteomes" id="UP000199306">
    <property type="component" value="Unassembled WGS sequence"/>
</dbReference>
<dbReference type="NCBIfam" id="TIGR03696">
    <property type="entry name" value="Rhs_assc_core"/>
    <property type="match status" value="1"/>
</dbReference>
<protein>
    <submittedName>
        <fullName evidence="3">RHS repeat-associated core domain-containing protein</fullName>
    </submittedName>
</protein>
<dbReference type="OrthoDB" id="976756at2"/>
<proteinExistence type="predicted"/>
<keyword evidence="4" id="KW-1185">Reference proteome</keyword>
<dbReference type="RefSeq" id="WP_092015668.1">
    <property type="nucleotide sequence ID" value="NZ_FOXH01000004.1"/>
</dbReference>
<feature type="chain" id="PRO_5011544422" evidence="1">
    <location>
        <begin position="21"/>
        <end position="1418"/>
    </location>
</feature>
<dbReference type="PANTHER" id="PTHR32305">
    <property type="match status" value="1"/>
</dbReference>
<evidence type="ECO:0000259" key="2">
    <source>
        <dbReference type="Pfam" id="PF20041"/>
    </source>
</evidence>
<dbReference type="InterPro" id="IPR050708">
    <property type="entry name" value="T6SS_VgrG/RHS"/>
</dbReference>
<evidence type="ECO:0000313" key="4">
    <source>
        <dbReference type="Proteomes" id="UP000199306"/>
    </source>
</evidence>
<sequence length="1418" mass="157154">MKKNILYLLFFICLSIETFAQSLTISKNAVLEGSPREASTYEPDAKDPSKSSVKIQYFDGLGRPLQTLGLQSSPLKRDIIESSVSYDAMGRKKRSDLPMPSRDFTGYYQNGLATDYFGFYRQNTAYSSLTSFDSDPSQRVLTQMGPGDSFANYNKVVTYKYEADNGVLNFQIASDGGISNVVGTYGYPGGTLFKRTTINEQNQDVIEYVDKRGLTVQKSVRFGTGATDYAITRYIYDTMGRLRYVIPPKAYPTLPNFLSKANAILNGGFYIYDYDEKGRVIKKYIPDGGSVNMVYDQMDRVVLTQNSKQAAENKWTFFKYDKSGRNILKGEVINSSSQATLQSNFNTITNIYEIYNASGTFGYSNQSFPITINDSDVQEASYYDNYTWLGGQYGFQTNSNYPLSPYNNATGLVTGHRKRNLQNTGQILIDVNYYDDNNRVIQIQNTHILGGTNIIFNKYNFPGELISTTTIYRQSGKADVNTLTEYEMDHIGRKVKMTHKIDNNVVKTVKYYYDEIGRMSSKVIPTSAATSPAYSQLSLKVFLQGAYDANSGIMTGSLKALNLLPKNEPYSLYNKYSFIDPTENKPMANSVLNVLGSNEIVDWIVVELRDLPDRVVANKAFVLKRDGNVVNPEDGTYALKMKAPPGNYYVSIRHRNHLPVMTKFQIALSSGSATMVDLINSPTLYTSTGINTPAKIVNGKTLLWAGDANKDGQVIFQGSANDVMPIYNEVMYSPENTINSSAYVLKKVYRAEDVNMDAQVIYTGPGNDQDMILYNVVNHPENTQQSNTFVIKNPLVTNSYSDNTATGILQKTDYRYNIRGGLNCINCNTLGDVTLNTAENDLFSLRLSYDETLQYFDGNIGSQYYLSKIDNKQRRYNYSYDLSSRLTSASYDGGEANENYAMNNVSYDLNGNILSLNRYGPINTSYGIIDQLTYGYSGNSNRLSYVNDAVTGNNDVGDFRNNNTGTDDYDYWADGSLKSDKNKGITNITYNYLNLPQEITFGSGQKIVYAYDGSGNKLEKQVLLNGVLQRSTAYIQAMVYEKTGAGGTYNFYQLATDEGRAVYESNAWVYEWNYTDHLGNNRLSFREVGGVAVISQSQNYDPWGMVLKGAGQVIATTPNKFLFNGKECQTETGMYDFGARMQDPVLGRWFTIDPMTDSQESWSPYHYTYNNPVNYVDLFGLSPSGAFESNAIAICPTCPKDPKYDEYRNSKSLYTYDKETGIVLNGDGKGATVYGKRTSYDYNGLIYGSGQALNYLGDNNISTRGKLGGTTPGTSIASQYFRQTLGDTKTPKWLFNKLPKRVGIKGYSMPLRSPLLGGVAGRTVPLLGRGFVGVSAGISIYNVATAENKTEALVVEGGGWAGAWAAATTTGSALTATGIDFTGPWGWAAHGALTVGAGIGGFYGGKEAGQAIYDKTKE</sequence>
<dbReference type="Gene3D" id="2.180.10.10">
    <property type="entry name" value="RHS repeat-associated core"/>
    <property type="match status" value="2"/>
</dbReference>
<dbReference type="Pfam" id="PF20041">
    <property type="entry name" value="DUF6443"/>
    <property type="match status" value="1"/>
</dbReference>
<accession>A0A1I5RSX0</accession>
<evidence type="ECO:0000256" key="1">
    <source>
        <dbReference type="SAM" id="SignalP"/>
    </source>
</evidence>
<dbReference type="Pfam" id="PF26636">
    <property type="entry name" value="DUF8209"/>
    <property type="match status" value="1"/>
</dbReference>
<name>A0A1I5RSX0_9BACT</name>
<feature type="domain" description="DUF6443" evidence="2">
    <location>
        <begin position="37"/>
        <end position="162"/>
    </location>
</feature>
<dbReference type="PANTHER" id="PTHR32305:SF15">
    <property type="entry name" value="PROTEIN RHSA-RELATED"/>
    <property type="match status" value="1"/>
</dbReference>
<dbReference type="EMBL" id="FOXH01000004">
    <property type="protein sequence ID" value="SFP61669.1"/>
    <property type="molecule type" value="Genomic_DNA"/>
</dbReference>
<evidence type="ECO:0000313" key="3">
    <source>
        <dbReference type="EMBL" id="SFP61669.1"/>
    </source>
</evidence>
<reference evidence="3 4" key="1">
    <citation type="submission" date="2016-10" db="EMBL/GenBank/DDBJ databases">
        <authorList>
            <person name="de Groot N.N."/>
        </authorList>
    </citation>
    <scope>NUCLEOTIDE SEQUENCE [LARGE SCALE GENOMIC DNA]</scope>
    <source>
        <strain evidence="4">E92,LMG 26720,CCM 7988</strain>
    </source>
</reference>